<dbReference type="InterPro" id="IPR016177">
    <property type="entry name" value="DNA-bd_dom_sf"/>
</dbReference>
<reference evidence="7" key="1">
    <citation type="submission" date="2021-01" db="EMBL/GenBank/DDBJ databases">
        <authorList>
            <person name="Corre E."/>
            <person name="Pelletier E."/>
            <person name="Niang G."/>
            <person name="Scheremetjew M."/>
            <person name="Finn R."/>
            <person name="Kale V."/>
            <person name="Holt S."/>
            <person name="Cochrane G."/>
            <person name="Meng A."/>
            <person name="Brown T."/>
            <person name="Cohen L."/>
        </authorList>
    </citation>
    <scope>NUCLEOTIDE SEQUENCE</scope>
    <source>
        <strain evidence="7">NY070348D</strain>
    </source>
</reference>
<accession>A0A7S2W909</accession>
<keyword evidence="3" id="KW-0238">DNA-binding</keyword>
<keyword evidence="4" id="KW-0804">Transcription</keyword>
<evidence type="ECO:0000313" key="7">
    <source>
        <dbReference type="EMBL" id="CAD9675249.1"/>
    </source>
</evidence>
<dbReference type="InterPro" id="IPR036955">
    <property type="entry name" value="AP2/ERF_dom_sf"/>
</dbReference>
<evidence type="ECO:0000256" key="3">
    <source>
        <dbReference type="ARBA" id="ARBA00023125"/>
    </source>
</evidence>
<gene>
    <name evidence="7" type="ORF">QSP1433_LOCUS4995</name>
</gene>
<evidence type="ECO:0000256" key="5">
    <source>
        <dbReference type="ARBA" id="ARBA00023242"/>
    </source>
</evidence>
<dbReference type="GO" id="GO:0005634">
    <property type="term" value="C:nucleus"/>
    <property type="evidence" value="ECO:0007669"/>
    <property type="project" value="UniProtKB-SubCell"/>
</dbReference>
<dbReference type="AlphaFoldDB" id="A0A7S2W909"/>
<name>A0A7S2W909_9STRA</name>
<proteinExistence type="predicted"/>
<dbReference type="InterPro" id="IPR001471">
    <property type="entry name" value="AP2/ERF_dom"/>
</dbReference>
<feature type="domain" description="AP2/ERF" evidence="6">
    <location>
        <begin position="153"/>
        <end position="211"/>
    </location>
</feature>
<dbReference type="EMBL" id="HBHK01008074">
    <property type="protein sequence ID" value="CAD9675249.1"/>
    <property type="molecule type" value="Transcribed_RNA"/>
</dbReference>
<evidence type="ECO:0000256" key="2">
    <source>
        <dbReference type="ARBA" id="ARBA00023015"/>
    </source>
</evidence>
<dbReference type="SUPFAM" id="SSF54171">
    <property type="entry name" value="DNA-binding domain"/>
    <property type="match status" value="1"/>
</dbReference>
<sequence length="256" mass="29520">MLEVVHMEHLDPSFNSHANQEIVDPQLERNDPTIFGAHPAQYTQVDDYIWQHVDYERYPVQPTTMHNYVPWTTQHQVNQFASFWNGQEANDCSAFSRSQDAKRKAHAALAAHGAFTSHDYNLTPLQFHTMNTNNRVVSKRSSKRRCRTARSSKFRGVSDHTRDLKWMSRAWINGKIEHLGCYSEEELAAIIVDLRKIEVCGADNAKLLNFKTAEQRIEVALKFDGHDECPNSVKEFIAKHKSEHQSEKNISQEADK</sequence>
<comment type="subcellular location">
    <subcellularLocation>
        <location evidence="1">Nucleus</location>
    </subcellularLocation>
</comment>
<evidence type="ECO:0000259" key="6">
    <source>
        <dbReference type="PROSITE" id="PS51032"/>
    </source>
</evidence>
<keyword evidence="2" id="KW-0805">Transcription regulation</keyword>
<evidence type="ECO:0000256" key="4">
    <source>
        <dbReference type="ARBA" id="ARBA00023163"/>
    </source>
</evidence>
<dbReference type="Gene3D" id="3.30.730.10">
    <property type="entry name" value="AP2/ERF domain"/>
    <property type="match status" value="1"/>
</dbReference>
<organism evidence="7">
    <name type="scientific">Mucochytrium quahogii</name>
    <dbReference type="NCBI Taxonomy" id="96639"/>
    <lineage>
        <taxon>Eukaryota</taxon>
        <taxon>Sar</taxon>
        <taxon>Stramenopiles</taxon>
        <taxon>Bigyra</taxon>
        <taxon>Labyrinthulomycetes</taxon>
        <taxon>Thraustochytrida</taxon>
        <taxon>Thraustochytriidae</taxon>
        <taxon>Mucochytrium</taxon>
    </lineage>
</organism>
<dbReference type="GO" id="GO:0003677">
    <property type="term" value="F:DNA binding"/>
    <property type="evidence" value="ECO:0007669"/>
    <property type="project" value="UniProtKB-KW"/>
</dbReference>
<evidence type="ECO:0000256" key="1">
    <source>
        <dbReference type="ARBA" id="ARBA00004123"/>
    </source>
</evidence>
<protein>
    <recommendedName>
        <fullName evidence="6">AP2/ERF domain-containing protein</fullName>
    </recommendedName>
</protein>
<dbReference type="PROSITE" id="PS51032">
    <property type="entry name" value="AP2_ERF"/>
    <property type="match status" value="1"/>
</dbReference>
<dbReference type="GO" id="GO:0003700">
    <property type="term" value="F:DNA-binding transcription factor activity"/>
    <property type="evidence" value="ECO:0007669"/>
    <property type="project" value="InterPro"/>
</dbReference>
<keyword evidence="5" id="KW-0539">Nucleus</keyword>